<dbReference type="GO" id="GO:0003723">
    <property type="term" value="F:RNA binding"/>
    <property type="evidence" value="ECO:0007669"/>
    <property type="project" value="UniProtKB-UniRule"/>
</dbReference>
<dbReference type="CDD" id="cd00590">
    <property type="entry name" value="RRM_SF"/>
    <property type="match status" value="1"/>
</dbReference>
<sequence>MFHQETTLAKGMAEGVQERETLTLCNTHPQQLRVSCWITFPPKQKIRQLKPVEYLLATLTVIRCTAKISTISFQHYGTITAISNLTCKSPKGGCCFAFIQFIDVDSAHNAVEAVNGRKYHGYALEVRLAEFKGSSNATPIRPLMATDQVVAPAQKVVPVNFEPVFKKRPFSGAELRLLHKLRSLNLTQRQ</sequence>
<dbReference type="PROSITE" id="PS50102">
    <property type="entry name" value="RRM"/>
    <property type="match status" value="1"/>
</dbReference>
<reference evidence="3" key="1">
    <citation type="submission" date="2020-06" db="EMBL/GenBank/DDBJ databases">
        <title>Draft genome of Bugula neritina, a colonial animal packing powerful symbionts and potential medicines.</title>
        <authorList>
            <person name="Rayko M."/>
        </authorList>
    </citation>
    <scope>NUCLEOTIDE SEQUENCE [LARGE SCALE GENOMIC DNA]</scope>
    <source>
        <strain evidence="3">Kwan_BN1</strain>
    </source>
</reference>
<protein>
    <recommendedName>
        <fullName evidence="2">RRM domain-containing protein</fullName>
    </recommendedName>
</protein>
<dbReference type="InterPro" id="IPR035979">
    <property type="entry name" value="RBD_domain_sf"/>
</dbReference>
<dbReference type="InterPro" id="IPR000504">
    <property type="entry name" value="RRM_dom"/>
</dbReference>
<comment type="caution">
    <text evidence="3">The sequence shown here is derived from an EMBL/GenBank/DDBJ whole genome shotgun (WGS) entry which is preliminary data.</text>
</comment>
<organism evidence="3 4">
    <name type="scientific">Bugula neritina</name>
    <name type="common">Brown bryozoan</name>
    <name type="synonym">Sertularia neritina</name>
    <dbReference type="NCBI Taxonomy" id="10212"/>
    <lineage>
        <taxon>Eukaryota</taxon>
        <taxon>Metazoa</taxon>
        <taxon>Spiralia</taxon>
        <taxon>Lophotrochozoa</taxon>
        <taxon>Bryozoa</taxon>
        <taxon>Gymnolaemata</taxon>
        <taxon>Cheilostomatida</taxon>
        <taxon>Flustrina</taxon>
        <taxon>Buguloidea</taxon>
        <taxon>Bugulidae</taxon>
        <taxon>Bugula</taxon>
    </lineage>
</organism>
<keyword evidence="4" id="KW-1185">Reference proteome</keyword>
<name>A0A7J7KT87_BUGNE</name>
<gene>
    <name evidence="3" type="ORF">EB796_000303</name>
</gene>
<evidence type="ECO:0000313" key="4">
    <source>
        <dbReference type="Proteomes" id="UP000593567"/>
    </source>
</evidence>
<evidence type="ECO:0000313" key="3">
    <source>
        <dbReference type="EMBL" id="KAF6041349.1"/>
    </source>
</evidence>
<evidence type="ECO:0000256" key="1">
    <source>
        <dbReference type="PROSITE-ProRule" id="PRU00176"/>
    </source>
</evidence>
<dbReference type="InterPro" id="IPR012677">
    <property type="entry name" value="Nucleotide-bd_a/b_plait_sf"/>
</dbReference>
<dbReference type="AlphaFoldDB" id="A0A7J7KT87"/>
<dbReference type="SUPFAM" id="SSF54928">
    <property type="entry name" value="RNA-binding domain, RBD"/>
    <property type="match status" value="1"/>
</dbReference>
<accession>A0A7J7KT87</accession>
<feature type="domain" description="RRM" evidence="2">
    <location>
        <begin position="73"/>
        <end position="131"/>
    </location>
</feature>
<evidence type="ECO:0000259" key="2">
    <source>
        <dbReference type="PROSITE" id="PS50102"/>
    </source>
</evidence>
<dbReference type="Gene3D" id="3.30.70.330">
    <property type="match status" value="1"/>
</dbReference>
<keyword evidence="1" id="KW-0694">RNA-binding</keyword>
<proteinExistence type="predicted"/>
<dbReference type="Proteomes" id="UP000593567">
    <property type="component" value="Unassembled WGS sequence"/>
</dbReference>
<dbReference type="Pfam" id="PF00076">
    <property type="entry name" value="RRM_1"/>
    <property type="match status" value="1"/>
</dbReference>
<dbReference type="EMBL" id="VXIV02000055">
    <property type="protein sequence ID" value="KAF6041349.1"/>
    <property type="molecule type" value="Genomic_DNA"/>
</dbReference>